<dbReference type="AlphaFoldDB" id="A0A6V8ID78"/>
<reference evidence="8 9" key="1">
    <citation type="journal article" date="2020" name="Cell Rep.">
        <title>Local necrotic cells trigger systemic immune activation via gut microbiome dysbiosis in Drosophila.</title>
        <authorList>
            <person name="Kosakamoto H."/>
            <person name="Yamauchi T."/>
            <person name="Akuzawa-Tokita Y."/>
            <person name="Nishimura K."/>
            <person name="Soga T."/>
            <person name="Murakami T."/>
            <person name="Mori H."/>
            <person name="Yamamoto K."/>
            <person name="Miyazaki R."/>
            <person name="Koto A."/>
            <person name="Miura M."/>
            <person name="Obata F."/>
        </authorList>
    </citation>
    <scope>NUCLEOTIDE SEQUENCE [LARGE SCALE GENOMIC DNA]</scope>
    <source>
        <strain evidence="8 9">Ai</strain>
    </source>
</reference>
<comment type="subcellular location">
    <subcellularLocation>
        <location evidence="1">Cell inner membrane</location>
        <topology evidence="1">Peripheral membrane protein</topology>
    </subcellularLocation>
</comment>
<dbReference type="InterPro" id="IPR027417">
    <property type="entry name" value="P-loop_NTPase"/>
</dbReference>
<dbReference type="SUPFAM" id="SSF52540">
    <property type="entry name" value="P-loop containing nucleoside triphosphate hydrolases"/>
    <property type="match status" value="1"/>
</dbReference>
<evidence type="ECO:0000259" key="7">
    <source>
        <dbReference type="PROSITE" id="PS50893"/>
    </source>
</evidence>
<dbReference type="RefSeq" id="WP_086656644.1">
    <property type="nucleotide sequence ID" value="NZ_BLJP01000003.1"/>
</dbReference>
<dbReference type="PROSITE" id="PS00211">
    <property type="entry name" value="ABC_TRANSPORTER_1"/>
    <property type="match status" value="1"/>
</dbReference>
<dbReference type="CDD" id="cd03257">
    <property type="entry name" value="ABC_NikE_OppD_transporters"/>
    <property type="match status" value="1"/>
</dbReference>
<comment type="caution">
    <text evidence="8">The sequence shown here is derived from an EMBL/GenBank/DDBJ whole genome shotgun (WGS) entry which is preliminary data.</text>
</comment>
<dbReference type="InterPro" id="IPR013563">
    <property type="entry name" value="Oligopep_ABC_C"/>
</dbReference>
<dbReference type="Gene3D" id="3.40.50.300">
    <property type="entry name" value="P-loop containing nucleotide triphosphate hydrolases"/>
    <property type="match status" value="1"/>
</dbReference>
<dbReference type="EMBL" id="BLJP01000003">
    <property type="protein sequence ID" value="GFE93305.1"/>
    <property type="molecule type" value="Genomic_DNA"/>
</dbReference>
<keyword evidence="4" id="KW-0547">Nucleotide-binding</keyword>
<evidence type="ECO:0000313" key="9">
    <source>
        <dbReference type="Proteomes" id="UP000548726"/>
    </source>
</evidence>
<dbReference type="GO" id="GO:0015833">
    <property type="term" value="P:peptide transport"/>
    <property type="evidence" value="ECO:0007669"/>
    <property type="project" value="InterPro"/>
</dbReference>
<accession>A0A6V8ID78</accession>
<dbReference type="Pfam" id="PF08352">
    <property type="entry name" value="oligo_HPY"/>
    <property type="match status" value="1"/>
</dbReference>
<dbReference type="PANTHER" id="PTHR43776">
    <property type="entry name" value="TRANSPORT ATP-BINDING PROTEIN"/>
    <property type="match status" value="1"/>
</dbReference>
<evidence type="ECO:0000256" key="4">
    <source>
        <dbReference type="ARBA" id="ARBA00022741"/>
    </source>
</evidence>
<name>A0A6V8ID78_9PROT</name>
<evidence type="ECO:0000256" key="2">
    <source>
        <dbReference type="ARBA" id="ARBA00005417"/>
    </source>
</evidence>
<dbReference type="PANTHER" id="PTHR43776:SF7">
    <property type="entry name" value="D,D-DIPEPTIDE TRANSPORT ATP-BINDING PROTEIN DDPF-RELATED"/>
    <property type="match status" value="1"/>
</dbReference>
<keyword evidence="5 8" id="KW-0067">ATP-binding</keyword>
<dbReference type="Pfam" id="PF00005">
    <property type="entry name" value="ABC_tran"/>
    <property type="match status" value="1"/>
</dbReference>
<dbReference type="InterPro" id="IPR003593">
    <property type="entry name" value="AAA+_ATPase"/>
</dbReference>
<protein>
    <submittedName>
        <fullName evidence="8">ABC transporter ATP-binding protein</fullName>
    </submittedName>
</protein>
<feature type="compositionally biased region" description="Low complexity" evidence="6">
    <location>
        <begin position="7"/>
        <end position="21"/>
    </location>
</feature>
<dbReference type="NCBIfam" id="TIGR01727">
    <property type="entry name" value="oligo_HPY"/>
    <property type="match status" value="1"/>
</dbReference>
<dbReference type="GO" id="GO:0005886">
    <property type="term" value="C:plasma membrane"/>
    <property type="evidence" value="ECO:0007669"/>
    <property type="project" value="UniProtKB-SubCell"/>
</dbReference>
<dbReference type="InterPro" id="IPR050319">
    <property type="entry name" value="ABC_transp_ATP-bind"/>
</dbReference>
<dbReference type="InterPro" id="IPR003439">
    <property type="entry name" value="ABC_transporter-like_ATP-bd"/>
</dbReference>
<dbReference type="GO" id="GO:0016887">
    <property type="term" value="F:ATP hydrolysis activity"/>
    <property type="evidence" value="ECO:0007669"/>
    <property type="project" value="InterPro"/>
</dbReference>
<keyword evidence="9" id="KW-1185">Reference proteome</keyword>
<sequence length="349" mass="37362">MTRLPHAATSPAATLPRASASASASASARPLLEVRDVRKIYHLPRGQTLKAVDGISLSVMPGEVLGLVGESGCGKSTLGRCLLRLTDVSSGQILFDGQDITALTERALRPLRQQMQMVFQDSYASLNPRRRIGDLLAEPLRVHPGPDGRKRSRATITARLHELMELVSLPVGALDRYAHEFSGGQRQRINIARALALSPRLVVADEPVSALDVSVQAQIVNLFADLQARLGLTYVFVAHDLAVVRQISTRVAVMYLGAVVELGETDAVLHHPAHPYSAALTAAVPRPAVGAARAAPLGGDIPSPVARPAGCRFHTRCPAMQERCRMEEPALRAIGPGHFVACHFPLAEG</sequence>
<organism evidence="8 9">
    <name type="scientific">Acetobacter persici</name>
    <dbReference type="NCBI Taxonomy" id="1076596"/>
    <lineage>
        <taxon>Bacteria</taxon>
        <taxon>Pseudomonadati</taxon>
        <taxon>Pseudomonadota</taxon>
        <taxon>Alphaproteobacteria</taxon>
        <taxon>Acetobacterales</taxon>
        <taxon>Acetobacteraceae</taxon>
        <taxon>Acetobacter</taxon>
    </lineage>
</organism>
<evidence type="ECO:0000256" key="1">
    <source>
        <dbReference type="ARBA" id="ARBA00004417"/>
    </source>
</evidence>
<dbReference type="FunFam" id="3.40.50.300:FF:000016">
    <property type="entry name" value="Oligopeptide ABC transporter ATP-binding component"/>
    <property type="match status" value="1"/>
</dbReference>
<dbReference type="OrthoDB" id="9767950at2"/>
<evidence type="ECO:0000256" key="5">
    <source>
        <dbReference type="ARBA" id="ARBA00022840"/>
    </source>
</evidence>
<dbReference type="PROSITE" id="PS50893">
    <property type="entry name" value="ABC_TRANSPORTER_2"/>
    <property type="match status" value="1"/>
</dbReference>
<dbReference type="InterPro" id="IPR017871">
    <property type="entry name" value="ABC_transporter-like_CS"/>
</dbReference>
<proteinExistence type="inferred from homology"/>
<feature type="domain" description="ABC transporter" evidence="7">
    <location>
        <begin position="32"/>
        <end position="281"/>
    </location>
</feature>
<evidence type="ECO:0000313" key="8">
    <source>
        <dbReference type="EMBL" id="GFE93305.1"/>
    </source>
</evidence>
<keyword evidence="3" id="KW-0813">Transport</keyword>
<dbReference type="SMART" id="SM00382">
    <property type="entry name" value="AAA"/>
    <property type="match status" value="1"/>
</dbReference>
<comment type="similarity">
    <text evidence="2">Belongs to the ABC transporter superfamily.</text>
</comment>
<feature type="region of interest" description="Disordered" evidence="6">
    <location>
        <begin position="1"/>
        <end position="21"/>
    </location>
</feature>
<gene>
    <name evidence="8" type="ORF">DmAi_13640</name>
</gene>
<dbReference type="Proteomes" id="UP000548726">
    <property type="component" value="Unassembled WGS sequence"/>
</dbReference>
<evidence type="ECO:0000256" key="3">
    <source>
        <dbReference type="ARBA" id="ARBA00022448"/>
    </source>
</evidence>
<evidence type="ECO:0000256" key="6">
    <source>
        <dbReference type="SAM" id="MobiDB-lite"/>
    </source>
</evidence>
<dbReference type="GO" id="GO:0055085">
    <property type="term" value="P:transmembrane transport"/>
    <property type="evidence" value="ECO:0007669"/>
    <property type="project" value="UniProtKB-ARBA"/>
</dbReference>
<dbReference type="GO" id="GO:0005524">
    <property type="term" value="F:ATP binding"/>
    <property type="evidence" value="ECO:0007669"/>
    <property type="project" value="UniProtKB-KW"/>
</dbReference>